<comment type="caution">
    <text evidence="1">The sequence shown here is derived from an EMBL/GenBank/DDBJ whole genome shotgun (WGS) entry which is preliminary data.</text>
</comment>
<proteinExistence type="predicted"/>
<dbReference type="AlphaFoldDB" id="D1Q0R1"/>
<evidence type="ECO:0000313" key="2">
    <source>
        <dbReference type="Proteomes" id="UP000003160"/>
    </source>
</evidence>
<keyword evidence="2" id="KW-1185">Reference proteome</keyword>
<protein>
    <submittedName>
        <fullName evidence="1">Uncharacterized protein</fullName>
    </submittedName>
</protein>
<sequence>MLLRYLKSLIYNSVAELRTFIILLDYISTSANLKQTIEIFVVLIYMEIYLRTHT</sequence>
<reference evidence="1 2" key="1">
    <citation type="submission" date="2009-10" db="EMBL/GenBank/DDBJ databases">
        <authorList>
            <person name="Qin X."/>
            <person name="Bachman B."/>
            <person name="Battles P."/>
            <person name="Bell A."/>
            <person name="Bess C."/>
            <person name="Bickham C."/>
            <person name="Chaboub L."/>
            <person name="Chen D."/>
            <person name="Coyle M."/>
            <person name="Deiros D.R."/>
            <person name="Dinh H."/>
            <person name="Forbes L."/>
            <person name="Fowler G."/>
            <person name="Francisco L."/>
            <person name="Fu Q."/>
            <person name="Gubbala S."/>
            <person name="Hale W."/>
            <person name="Han Y."/>
            <person name="Hemphill L."/>
            <person name="Highlander S.K."/>
            <person name="Hirani K."/>
            <person name="Hogues M."/>
            <person name="Jackson L."/>
            <person name="Jakkamsetti A."/>
            <person name="Javaid M."/>
            <person name="Jiang H."/>
            <person name="Korchina V."/>
            <person name="Kovar C."/>
            <person name="Lara F."/>
            <person name="Lee S."/>
            <person name="Mata R."/>
            <person name="Mathew T."/>
            <person name="Moen C."/>
            <person name="Morales K."/>
            <person name="Munidasa M."/>
            <person name="Nazareth L."/>
            <person name="Ngo R."/>
            <person name="Nguyen L."/>
            <person name="Okwuonu G."/>
            <person name="Ongeri F."/>
            <person name="Patil S."/>
            <person name="Petrosino J."/>
            <person name="Pham C."/>
            <person name="Pham P."/>
            <person name="Pu L.-L."/>
            <person name="Puazo M."/>
            <person name="Raj R."/>
            <person name="Reid J."/>
            <person name="Rouhana J."/>
            <person name="Saada N."/>
            <person name="Shang Y."/>
            <person name="Simmons D."/>
            <person name="Thornton R."/>
            <person name="Warren J."/>
            <person name="Weissenberger G."/>
            <person name="Zhang J."/>
            <person name="Zhang L."/>
            <person name="Zhou C."/>
            <person name="Zhu D."/>
            <person name="Muzny D."/>
            <person name="Worley K."/>
            <person name="Gibbs R."/>
        </authorList>
    </citation>
    <scope>NUCLEOTIDE SEQUENCE [LARGE SCALE GENOMIC DNA]</scope>
    <source>
        <strain evidence="1 2">DSM 17361</strain>
    </source>
</reference>
<dbReference type="EMBL" id="ACKS01000110">
    <property type="protein sequence ID" value="EFA42808.1"/>
    <property type="molecule type" value="Genomic_DNA"/>
</dbReference>
<name>D1Q0R1_9BACT</name>
<dbReference type="Proteomes" id="UP000003160">
    <property type="component" value="Unassembled WGS sequence"/>
</dbReference>
<evidence type="ECO:0000313" key="1">
    <source>
        <dbReference type="EMBL" id="EFA42808.1"/>
    </source>
</evidence>
<accession>D1Q0R1</accession>
<gene>
    <name evidence="1" type="ORF">HMPREF0645_2796</name>
</gene>
<organism evidence="1 2">
    <name type="scientific">Hallella bergensis DSM 17361</name>
    <dbReference type="NCBI Taxonomy" id="585502"/>
    <lineage>
        <taxon>Bacteria</taxon>
        <taxon>Pseudomonadati</taxon>
        <taxon>Bacteroidota</taxon>
        <taxon>Bacteroidia</taxon>
        <taxon>Bacteroidales</taxon>
        <taxon>Prevotellaceae</taxon>
        <taxon>Hallella</taxon>
    </lineage>
</organism>
<dbReference type="HOGENOM" id="CLU_3046528_0_0_10"/>